<gene>
    <name evidence="2" type="ORF">H4F45_21155</name>
</gene>
<protein>
    <recommendedName>
        <fullName evidence="1">RNA polymerase recycling bacterial C-terminal domain-containing protein</fullName>
    </recommendedName>
</protein>
<dbReference type="Proteomes" id="UP000768524">
    <property type="component" value="Unassembled WGS sequence"/>
</dbReference>
<feature type="non-terminal residue" evidence="2">
    <location>
        <position position="1"/>
    </location>
</feature>
<organism evidence="2 3">
    <name type="scientific">Pectobacterium brasiliense</name>
    <dbReference type="NCBI Taxonomy" id="180957"/>
    <lineage>
        <taxon>Bacteria</taxon>
        <taxon>Pseudomonadati</taxon>
        <taxon>Pseudomonadota</taxon>
        <taxon>Gammaproteobacteria</taxon>
        <taxon>Enterobacterales</taxon>
        <taxon>Pectobacteriaceae</taxon>
        <taxon>Pectobacterium</taxon>
    </lineage>
</organism>
<name>A0AAE3BGU2_9GAMM</name>
<dbReference type="Gene3D" id="3.30.360.80">
    <property type="match status" value="1"/>
</dbReference>
<dbReference type="AlphaFoldDB" id="A0AAE3BGU2"/>
<evidence type="ECO:0000259" key="1">
    <source>
        <dbReference type="Pfam" id="PF12137"/>
    </source>
</evidence>
<dbReference type="GO" id="GO:0016817">
    <property type="term" value="F:hydrolase activity, acting on acid anhydrides"/>
    <property type="evidence" value="ECO:0007669"/>
    <property type="project" value="InterPro"/>
</dbReference>
<accession>A0AAE3BGU2</accession>
<feature type="domain" description="RNA polymerase recycling bacterial C-terminal" evidence="1">
    <location>
        <begin position="1"/>
        <end position="93"/>
    </location>
</feature>
<evidence type="ECO:0000313" key="3">
    <source>
        <dbReference type="Proteomes" id="UP000768524"/>
    </source>
</evidence>
<dbReference type="RefSeq" id="WP_205560250.1">
    <property type="nucleotide sequence ID" value="NZ_JACGEP010000249.1"/>
</dbReference>
<dbReference type="InterPro" id="IPR022737">
    <property type="entry name" value="RapA_C"/>
</dbReference>
<feature type="non-terminal residue" evidence="2">
    <location>
        <position position="93"/>
    </location>
</feature>
<proteinExistence type="predicted"/>
<comment type="caution">
    <text evidence="2">The sequence shown here is derived from an EMBL/GenBank/DDBJ whole genome shotgun (WGS) entry which is preliminary data.</text>
</comment>
<sequence>INQEDSIDNLMILTPSDHILVPDFPCLPQDCCTITFVRVQALSREDEQFISWEQPLIRNGLDMVLSGDTGSCAVSLLKNKAMPVGTLLEELVY</sequence>
<dbReference type="Pfam" id="PF12137">
    <property type="entry name" value="RapA_C"/>
    <property type="match status" value="1"/>
</dbReference>
<reference evidence="2" key="1">
    <citation type="submission" date="2020-07" db="EMBL/GenBank/DDBJ databases">
        <title>A pangenomic view of the genus Pectobacterium provides insights into genome organization, phylogeny, and virulence.</title>
        <authorList>
            <person name="Jonkheer E."/>
            <person name="Brankovics B."/>
            <person name="Houwers I."/>
            <person name="Van Der Wolf J."/>
            <person name="Bonants P."/>
            <person name="Vreeburg R."/>
            <person name="Bollema R."/>
            <person name="De Haan J."/>
            <person name="Berke L."/>
            <person name="De Ridder D."/>
            <person name="Smit S."/>
            <person name="Van Der Lee T.A.J."/>
        </authorList>
    </citation>
    <scope>NUCLEOTIDE SEQUENCE</scope>
    <source>
        <strain evidence="2">NAK:433</strain>
    </source>
</reference>
<dbReference type="EMBL" id="JACGEP010000249">
    <property type="protein sequence ID" value="MBN3053888.1"/>
    <property type="molecule type" value="Genomic_DNA"/>
</dbReference>
<evidence type="ECO:0000313" key="2">
    <source>
        <dbReference type="EMBL" id="MBN3053888.1"/>
    </source>
</evidence>